<dbReference type="PANTHER" id="PTHR13285">
    <property type="entry name" value="ACYLTRANSFERASE"/>
    <property type="match status" value="1"/>
</dbReference>
<dbReference type="InterPro" id="IPR004299">
    <property type="entry name" value="MBOAT_fam"/>
</dbReference>
<accession>A0A4V3P557</accession>
<evidence type="ECO:0000256" key="4">
    <source>
        <dbReference type="ARBA" id="ARBA00022692"/>
    </source>
</evidence>
<dbReference type="InterPro" id="IPR051085">
    <property type="entry name" value="MB_O-acyltransferase"/>
</dbReference>
<feature type="transmembrane region" description="Helical" evidence="8">
    <location>
        <begin position="371"/>
        <end position="388"/>
    </location>
</feature>
<sequence>MLFNSFEFLLFFPIMIIGFYLLKHKYRWLWLLLGSYYFYMAHEPELLILLIISTLVDYYCGIKMYEANSKPLKRNYLIISIITNVGILFVFKYLLFFTSNIQWLFDFFGTELLNDQEANSYNFSNILLPIGISFYTFQTMSYSIEIYRGLIKPERHVGKFALYVSFFPQLVAGPVERASRLLPQLKENIKLNINNLKEGIIMMAWGFFLKLVVADRLGIYVDEAFRNPDSQHSLSLVLGSIFFCFQIYYDFSAYTSIAIGAAKTMGYDLIQNFNQPIFATSVAEFWKRWHISFTQWLRDFIYKPLVKKNRTPRLLAVFIVFFINGLWHGANWTFVVWSLLNALILIIEISTKSIRHSIFNLLHLPKRARELIGWATGISLIITTLVFFRSPNISHAMVYVKSMFAFNNSFHVNILDNYFELLLSIILIFVVQVIYYYKGNSKVYELFTERTKWTKYSMSLAYILIIVLFAINRQNSFIYFQF</sequence>
<comment type="caution">
    <text evidence="9">The sequence shown here is derived from an EMBL/GenBank/DDBJ whole genome shotgun (WGS) entry which is preliminary data.</text>
</comment>
<name>A0A4V3P557_9FLAO</name>
<feature type="transmembrane region" description="Helical" evidence="8">
    <location>
        <begin position="311"/>
        <end position="328"/>
    </location>
</feature>
<evidence type="ECO:0000256" key="8">
    <source>
        <dbReference type="SAM" id="Phobius"/>
    </source>
</evidence>
<dbReference type="PANTHER" id="PTHR13285:SF18">
    <property type="entry name" value="PROTEIN-CYSTEINE N-PALMITOYLTRANSFERASE RASP"/>
    <property type="match status" value="1"/>
</dbReference>
<evidence type="ECO:0000313" key="9">
    <source>
        <dbReference type="EMBL" id="TGV03944.1"/>
    </source>
</evidence>
<evidence type="ECO:0000256" key="5">
    <source>
        <dbReference type="ARBA" id="ARBA00022989"/>
    </source>
</evidence>
<proteinExistence type="inferred from homology"/>
<protein>
    <submittedName>
        <fullName evidence="9">MBOAT family protein</fullName>
    </submittedName>
</protein>
<feature type="transmembrane region" description="Helical" evidence="8">
    <location>
        <begin position="418"/>
        <end position="437"/>
    </location>
</feature>
<keyword evidence="10" id="KW-1185">Reference proteome</keyword>
<feature type="transmembrane region" description="Helical" evidence="8">
    <location>
        <begin position="6"/>
        <end position="22"/>
    </location>
</feature>
<feature type="transmembrane region" description="Helical" evidence="8">
    <location>
        <begin position="200"/>
        <end position="221"/>
    </location>
</feature>
<feature type="transmembrane region" description="Helical" evidence="8">
    <location>
        <begin position="233"/>
        <end position="251"/>
    </location>
</feature>
<dbReference type="GO" id="GO:0042121">
    <property type="term" value="P:alginic acid biosynthetic process"/>
    <property type="evidence" value="ECO:0007669"/>
    <property type="project" value="InterPro"/>
</dbReference>
<keyword evidence="5 8" id="KW-1133">Transmembrane helix</keyword>
<evidence type="ECO:0000256" key="2">
    <source>
        <dbReference type="ARBA" id="ARBA00010323"/>
    </source>
</evidence>
<dbReference type="PIRSF" id="PIRSF500217">
    <property type="entry name" value="AlgI"/>
    <property type="match status" value="1"/>
</dbReference>
<dbReference type="InterPro" id="IPR024194">
    <property type="entry name" value="Ac/AlaTfrase_AlgI/DltB"/>
</dbReference>
<keyword evidence="4 8" id="KW-0812">Transmembrane</keyword>
<dbReference type="GO" id="GO:0005886">
    <property type="term" value="C:plasma membrane"/>
    <property type="evidence" value="ECO:0007669"/>
    <property type="project" value="UniProtKB-SubCell"/>
</dbReference>
<keyword evidence="7" id="KW-0808">Transferase</keyword>
<feature type="transmembrane region" description="Helical" evidence="8">
    <location>
        <begin position="458"/>
        <end position="480"/>
    </location>
</feature>
<dbReference type="EMBL" id="SRSO01000004">
    <property type="protein sequence ID" value="TGV03944.1"/>
    <property type="molecule type" value="Genomic_DNA"/>
</dbReference>
<comment type="similarity">
    <text evidence="2 7">Belongs to the membrane-bound acyltransferase family.</text>
</comment>
<dbReference type="AlphaFoldDB" id="A0A4V3P557"/>
<dbReference type="OrthoDB" id="9805788at2"/>
<dbReference type="GO" id="GO:0016746">
    <property type="term" value="F:acyltransferase activity"/>
    <property type="evidence" value="ECO:0007669"/>
    <property type="project" value="UniProtKB-KW"/>
</dbReference>
<dbReference type="PIRSF" id="PIRSF016636">
    <property type="entry name" value="AlgI_DltB"/>
    <property type="match status" value="1"/>
</dbReference>
<gene>
    <name evidence="9" type="ORF">EM932_03890</name>
</gene>
<evidence type="ECO:0000256" key="6">
    <source>
        <dbReference type="ARBA" id="ARBA00023136"/>
    </source>
</evidence>
<reference evidence="9 10" key="1">
    <citation type="submission" date="2019-04" db="EMBL/GenBank/DDBJ databases">
        <authorList>
            <person name="Liu A."/>
        </authorList>
    </citation>
    <scope>NUCLEOTIDE SEQUENCE [LARGE SCALE GENOMIC DNA]</scope>
    <source>
        <strain evidence="9 10">RZ03</strain>
    </source>
</reference>
<evidence type="ECO:0000256" key="1">
    <source>
        <dbReference type="ARBA" id="ARBA00004651"/>
    </source>
</evidence>
<evidence type="ECO:0000256" key="7">
    <source>
        <dbReference type="PIRNR" id="PIRNR016636"/>
    </source>
</evidence>
<feature type="transmembrane region" description="Helical" evidence="8">
    <location>
        <begin position="29"/>
        <end position="56"/>
    </location>
</feature>
<dbReference type="InterPro" id="IPR028362">
    <property type="entry name" value="AlgI"/>
</dbReference>
<keyword evidence="3 7" id="KW-1003">Cell membrane</keyword>
<organism evidence="9 10">
    <name type="scientific">Flavivirga rizhaonensis</name>
    <dbReference type="NCBI Taxonomy" id="2559571"/>
    <lineage>
        <taxon>Bacteria</taxon>
        <taxon>Pseudomonadati</taxon>
        <taxon>Bacteroidota</taxon>
        <taxon>Flavobacteriia</taxon>
        <taxon>Flavobacteriales</taxon>
        <taxon>Flavobacteriaceae</taxon>
        <taxon>Flavivirga</taxon>
    </lineage>
</organism>
<keyword evidence="6 7" id="KW-0472">Membrane</keyword>
<evidence type="ECO:0000313" key="10">
    <source>
        <dbReference type="Proteomes" id="UP000307602"/>
    </source>
</evidence>
<evidence type="ECO:0000256" key="3">
    <source>
        <dbReference type="ARBA" id="ARBA00022475"/>
    </source>
</evidence>
<feature type="transmembrane region" description="Helical" evidence="8">
    <location>
        <begin position="76"/>
        <end position="95"/>
    </location>
</feature>
<comment type="subcellular location">
    <subcellularLocation>
        <location evidence="1">Cell membrane</location>
        <topology evidence="1">Multi-pass membrane protein</topology>
    </subcellularLocation>
</comment>
<dbReference type="Pfam" id="PF03062">
    <property type="entry name" value="MBOAT"/>
    <property type="match status" value="1"/>
</dbReference>
<dbReference type="Proteomes" id="UP000307602">
    <property type="component" value="Unassembled WGS sequence"/>
</dbReference>
<keyword evidence="7" id="KW-0012">Acyltransferase</keyword>